<dbReference type="RefSeq" id="WP_358358257.1">
    <property type="nucleotide sequence ID" value="NZ_JBEZFP010000077.1"/>
</dbReference>
<comment type="caution">
    <text evidence="3">The sequence shown here is derived from an EMBL/GenBank/DDBJ whole genome shotgun (WGS) entry which is preliminary data.</text>
</comment>
<dbReference type="InterPro" id="IPR000835">
    <property type="entry name" value="HTH_MarR-typ"/>
</dbReference>
<evidence type="ECO:0000313" key="4">
    <source>
        <dbReference type="Proteomes" id="UP001551482"/>
    </source>
</evidence>
<dbReference type="SUPFAM" id="SSF46785">
    <property type="entry name" value="Winged helix' DNA-binding domain"/>
    <property type="match status" value="1"/>
</dbReference>
<keyword evidence="4" id="KW-1185">Reference proteome</keyword>
<dbReference type="PANTHER" id="PTHR33164:SF57">
    <property type="entry name" value="MARR-FAMILY TRANSCRIPTIONAL REGULATOR"/>
    <property type="match status" value="1"/>
</dbReference>
<dbReference type="EMBL" id="JBEZFP010000077">
    <property type="protein sequence ID" value="MEU8137017.1"/>
    <property type="molecule type" value="Genomic_DNA"/>
</dbReference>
<gene>
    <name evidence="3" type="ORF">AB0C36_26320</name>
</gene>
<proteinExistence type="predicted"/>
<name>A0ABV3DP78_9ACTN</name>
<evidence type="ECO:0000313" key="3">
    <source>
        <dbReference type="EMBL" id="MEU8137017.1"/>
    </source>
</evidence>
<organism evidence="3 4">
    <name type="scientific">Streptodolium elevatio</name>
    <dbReference type="NCBI Taxonomy" id="3157996"/>
    <lineage>
        <taxon>Bacteria</taxon>
        <taxon>Bacillati</taxon>
        <taxon>Actinomycetota</taxon>
        <taxon>Actinomycetes</taxon>
        <taxon>Kitasatosporales</taxon>
        <taxon>Streptomycetaceae</taxon>
        <taxon>Streptodolium</taxon>
    </lineage>
</organism>
<dbReference type="Proteomes" id="UP001551482">
    <property type="component" value="Unassembled WGS sequence"/>
</dbReference>
<reference evidence="3 4" key="1">
    <citation type="submission" date="2024-06" db="EMBL/GenBank/DDBJ databases">
        <title>The Natural Products Discovery Center: Release of the First 8490 Sequenced Strains for Exploring Actinobacteria Biosynthetic Diversity.</title>
        <authorList>
            <person name="Kalkreuter E."/>
            <person name="Kautsar S.A."/>
            <person name="Yang D."/>
            <person name="Bader C.D."/>
            <person name="Teijaro C.N."/>
            <person name="Fluegel L."/>
            <person name="Davis C.M."/>
            <person name="Simpson J.R."/>
            <person name="Lauterbach L."/>
            <person name="Steele A.D."/>
            <person name="Gui C."/>
            <person name="Meng S."/>
            <person name="Li G."/>
            <person name="Viehrig K."/>
            <person name="Ye F."/>
            <person name="Su P."/>
            <person name="Kiefer A.F."/>
            <person name="Nichols A."/>
            <person name="Cepeda A.J."/>
            <person name="Yan W."/>
            <person name="Fan B."/>
            <person name="Jiang Y."/>
            <person name="Adhikari A."/>
            <person name="Zheng C.-J."/>
            <person name="Schuster L."/>
            <person name="Cowan T.M."/>
            <person name="Smanski M.J."/>
            <person name="Chevrette M.G."/>
            <person name="De Carvalho L.P.S."/>
            <person name="Shen B."/>
        </authorList>
    </citation>
    <scope>NUCLEOTIDE SEQUENCE [LARGE SCALE GENOMIC DNA]</scope>
    <source>
        <strain evidence="3 4">NPDC048946</strain>
    </source>
</reference>
<dbReference type="InterPro" id="IPR036390">
    <property type="entry name" value="WH_DNA-bd_sf"/>
</dbReference>
<dbReference type="PANTHER" id="PTHR33164">
    <property type="entry name" value="TRANSCRIPTIONAL REGULATOR, MARR FAMILY"/>
    <property type="match status" value="1"/>
</dbReference>
<dbReference type="InterPro" id="IPR036388">
    <property type="entry name" value="WH-like_DNA-bd_sf"/>
</dbReference>
<accession>A0ABV3DP78</accession>
<sequence length="174" mass="19131">MTDKTPHTGTRPRLSETSIADGNAQGEWLRAVIPPLRDLVRTSRDDRLIERVGREAGVRVPTHLVLALTRIGDFQPVRLSDLADQMGIGRTTLSRQVTDLVAAGLVERTPDPADARAATLELTPAGAETLRQIWDAWGSLIADITNDWPTLERDLLPELLSRLTQGLQTLAEDL</sequence>
<feature type="region of interest" description="Disordered" evidence="1">
    <location>
        <begin position="1"/>
        <end position="20"/>
    </location>
</feature>
<dbReference type="Gene3D" id="1.10.10.10">
    <property type="entry name" value="Winged helix-like DNA-binding domain superfamily/Winged helix DNA-binding domain"/>
    <property type="match status" value="1"/>
</dbReference>
<dbReference type="PRINTS" id="PR00598">
    <property type="entry name" value="HTHMARR"/>
</dbReference>
<evidence type="ECO:0000259" key="2">
    <source>
        <dbReference type="PROSITE" id="PS50995"/>
    </source>
</evidence>
<dbReference type="InterPro" id="IPR039422">
    <property type="entry name" value="MarR/SlyA-like"/>
</dbReference>
<dbReference type="SMART" id="SM00347">
    <property type="entry name" value="HTH_MARR"/>
    <property type="match status" value="1"/>
</dbReference>
<feature type="domain" description="HTH marR-type" evidence="2">
    <location>
        <begin position="29"/>
        <end position="165"/>
    </location>
</feature>
<evidence type="ECO:0000256" key="1">
    <source>
        <dbReference type="SAM" id="MobiDB-lite"/>
    </source>
</evidence>
<dbReference type="PROSITE" id="PS50995">
    <property type="entry name" value="HTH_MARR_2"/>
    <property type="match status" value="1"/>
</dbReference>
<protein>
    <submittedName>
        <fullName evidence="3">MarR family winged helix-turn-helix transcriptional regulator</fullName>
    </submittedName>
</protein>
<dbReference type="Pfam" id="PF01047">
    <property type="entry name" value="MarR"/>
    <property type="match status" value="1"/>
</dbReference>